<keyword evidence="3" id="KW-1185">Reference proteome</keyword>
<reference evidence="2" key="1">
    <citation type="submission" date="2009-01" db="EMBL/GenBank/DDBJ databases">
        <title>Complete sequence of chromosome 1 of Burkholderia sp. 383.</title>
        <authorList>
            <consortium name="US DOE Joint Genome Institute"/>
            <person name="Copeland A."/>
            <person name="Lucas S."/>
            <person name="Lapidus A."/>
            <person name="Barry K."/>
            <person name="Detter J.C."/>
            <person name="Glavina T."/>
            <person name="Hammon N."/>
            <person name="Israni S."/>
            <person name="Pitluck S."/>
            <person name="Chain P."/>
            <person name="Malfatti S."/>
            <person name="Shin M."/>
            <person name="Vergez L."/>
            <person name="Schmutz J."/>
            <person name="Larimer F."/>
            <person name="Land M."/>
            <person name="Kyrpides N."/>
            <person name="Lykidis A."/>
            <person name="Richardson P."/>
        </authorList>
    </citation>
    <scope>NUCLEOTIDE SEQUENCE</scope>
    <source>
        <strain evidence="2">383</strain>
    </source>
</reference>
<dbReference type="Proteomes" id="UP000002705">
    <property type="component" value="Chromosome 1"/>
</dbReference>
<feature type="compositionally biased region" description="Basic residues" evidence="1">
    <location>
        <begin position="199"/>
        <end position="214"/>
    </location>
</feature>
<gene>
    <name evidence="2" type="ordered locus">Bcep18194_A5549</name>
</gene>
<dbReference type="NCBIfam" id="NF047384">
    <property type="entry name" value="BspC_dom"/>
    <property type="match status" value="1"/>
</dbReference>
<sequence length="243" mass="26124">MRHLLPHNFFTLRLNSGSSSGIYTCPMSHSLLTNNQMDSSPASLRIFRALGKLAACIAGLSLALPTPAFADLLDQRSELINKFVNEMHADPLAADCAAHGSFIASTSSAFDRVDFAPNAFDSGNATITPWNDSFDQGKQRVKVDNIVTVDGLGIHSDGSDPTPLKFRCGYVGQQMLAFSWNDPVPPLKPRVERSSSSTKKFKGKSHRGKGKAKASGRTGSKKAVATKKSSGQKKVVKKTAKKS</sequence>
<dbReference type="KEGG" id="bur:Bcep18194_A5549"/>
<name>Q39EH3_BURL3</name>
<accession>Q39EH3</accession>
<dbReference type="EMBL" id="CP000151">
    <property type="protein sequence ID" value="ABB09143.1"/>
    <property type="molecule type" value="Genomic_DNA"/>
</dbReference>
<dbReference type="PATRIC" id="fig|482957.22.peg.2513"/>
<dbReference type="AlphaFoldDB" id="Q39EH3"/>
<proteinExistence type="predicted"/>
<feature type="region of interest" description="Disordered" evidence="1">
    <location>
        <begin position="182"/>
        <end position="243"/>
    </location>
</feature>
<dbReference type="InterPro" id="IPR059225">
    <property type="entry name" value="BspC"/>
</dbReference>
<evidence type="ECO:0000256" key="1">
    <source>
        <dbReference type="SAM" id="MobiDB-lite"/>
    </source>
</evidence>
<feature type="compositionally biased region" description="Basic residues" evidence="1">
    <location>
        <begin position="230"/>
        <end position="243"/>
    </location>
</feature>
<dbReference type="HOGENOM" id="CLU_1329869_0_0_4"/>
<protein>
    <recommendedName>
        <fullName evidence="4">Lipoprotein transmembrane</fullName>
    </recommendedName>
</protein>
<organism evidence="2 3">
    <name type="scientific">Burkholderia lata (strain ATCC 17760 / DSM 23089 / LMG 22485 / NCIMB 9086 / R18194 / 383)</name>
    <dbReference type="NCBI Taxonomy" id="482957"/>
    <lineage>
        <taxon>Bacteria</taxon>
        <taxon>Pseudomonadati</taxon>
        <taxon>Pseudomonadota</taxon>
        <taxon>Betaproteobacteria</taxon>
        <taxon>Burkholderiales</taxon>
        <taxon>Burkholderiaceae</taxon>
        <taxon>Burkholderia</taxon>
        <taxon>Burkholderia cepacia complex</taxon>
    </lineage>
</organism>
<evidence type="ECO:0008006" key="4">
    <source>
        <dbReference type="Google" id="ProtNLM"/>
    </source>
</evidence>
<evidence type="ECO:0000313" key="3">
    <source>
        <dbReference type="Proteomes" id="UP000002705"/>
    </source>
</evidence>
<evidence type="ECO:0000313" key="2">
    <source>
        <dbReference type="EMBL" id="ABB09143.1"/>
    </source>
</evidence>